<gene>
    <name evidence="2" type="ORF">NRE15_00365</name>
</gene>
<protein>
    <recommendedName>
        <fullName evidence="4">PepSY domain-containing protein</fullName>
    </recommendedName>
</protein>
<evidence type="ECO:0000313" key="2">
    <source>
        <dbReference type="EMBL" id="UUX34159.1"/>
    </source>
</evidence>
<proteinExistence type="predicted"/>
<dbReference type="RefSeq" id="WP_313793662.1">
    <property type="nucleotide sequence ID" value="NZ_CP102453.1"/>
</dbReference>
<organism evidence="2 3">
    <name type="scientific">Fundicoccus culcitae</name>
    <dbReference type="NCBI Taxonomy" id="2969821"/>
    <lineage>
        <taxon>Bacteria</taxon>
        <taxon>Bacillati</taxon>
        <taxon>Bacillota</taxon>
        <taxon>Bacilli</taxon>
        <taxon>Lactobacillales</taxon>
        <taxon>Aerococcaceae</taxon>
        <taxon>Fundicoccus</taxon>
    </lineage>
</organism>
<keyword evidence="1" id="KW-0472">Membrane</keyword>
<sequence length="108" mass="12180">MNTQKKENLIGSLLLITGLIVGAASVILIKENKPKHAGKVLEQILHDFRENNTVVGSWIDYDPIPFEEYQSKPLVYIGEVSTQEDNKVTTYRFASDIYTGEIIDLVQI</sequence>
<evidence type="ECO:0008006" key="4">
    <source>
        <dbReference type="Google" id="ProtNLM"/>
    </source>
</evidence>
<evidence type="ECO:0000313" key="3">
    <source>
        <dbReference type="Proteomes" id="UP001315967"/>
    </source>
</evidence>
<dbReference type="Proteomes" id="UP001315967">
    <property type="component" value="Chromosome"/>
</dbReference>
<keyword evidence="1" id="KW-0812">Transmembrane</keyword>
<name>A0ABY5P654_9LACT</name>
<reference evidence="2 3" key="1">
    <citation type="submission" date="2022-08" db="EMBL/GenBank/DDBJ databases">
        <title>Aerococcaceae sp. nov isolated from spoiled eye mask.</title>
        <authorList>
            <person name="Zhou G."/>
            <person name="Xie X.-B."/>
            <person name="Shi Q.-S."/>
            <person name="Wang Y.-S."/>
            <person name="Wen X."/>
            <person name="Peng H."/>
            <person name="Yang X.-J."/>
            <person name="Tao H.-B."/>
            <person name="Huang X.-M."/>
        </authorList>
    </citation>
    <scope>NUCLEOTIDE SEQUENCE [LARGE SCALE GENOMIC DNA]</scope>
    <source>
        <strain evidence="3">DM20194951</strain>
    </source>
</reference>
<evidence type="ECO:0000256" key="1">
    <source>
        <dbReference type="SAM" id="Phobius"/>
    </source>
</evidence>
<dbReference type="EMBL" id="CP102453">
    <property type="protein sequence ID" value="UUX34159.1"/>
    <property type="molecule type" value="Genomic_DNA"/>
</dbReference>
<keyword evidence="1" id="KW-1133">Transmembrane helix</keyword>
<keyword evidence="3" id="KW-1185">Reference proteome</keyword>
<feature type="transmembrane region" description="Helical" evidence="1">
    <location>
        <begin position="12"/>
        <end position="29"/>
    </location>
</feature>
<accession>A0ABY5P654</accession>